<organism evidence="1 2">
    <name type="scientific">Mola mola</name>
    <name type="common">Ocean sunfish</name>
    <name type="synonym">Tetraodon mola</name>
    <dbReference type="NCBI Taxonomy" id="94237"/>
    <lineage>
        <taxon>Eukaryota</taxon>
        <taxon>Metazoa</taxon>
        <taxon>Chordata</taxon>
        <taxon>Craniata</taxon>
        <taxon>Vertebrata</taxon>
        <taxon>Euteleostomi</taxon>
        <taxon>Actinopterygii</taxon>
        <taxon>Neopterygii</taxon>
        <taxon>Teleostei</taxon>
        <taxon>Neoteleostei</taxon>
        <taxon>Acanthomorphata</taxon>
        <taxon>Eupercaria</taxon>
        <taxon>Tetraodontiformes</taxon>
        <taxon>Molidae</taxon>
        <taxon>Mola</taxon>
    </lineage>
</organism>
<reference evidence="1" key="2">
    <citation type="submission" date="2025-09" db="UniProtKB">
        <authorList>
            <consortium name="Ensembl"/>
        </authorList>
    </citation>
    <scope>IDENTIFICATION</scope>
</reference>
<protein>
    <submittedName>
        <fullName evidence="1">Uncharacterized protein</fullName>
    </submittedName>
</protein>
<dbReference type="Proteomes" id="UP000261620">
    <property type="component" value="Unplaced"/>
</dbReference>
<accession>A0A3Q3XG71</accession>
<dbReference type="InterPro" id="IPR036397">
    <property type="entry name" value="RNaseH_sf"/>
</dbReference>
<dbReference type="AlphaFoldDB" id="A0A3Q3XG71"/>
<dbReference type="GO" id="GO:0003676">
    <property type="term" value="F:nucleic acid binding"/>
    <property type="evidence" value="ECO:0007669"/>
    <property type="project" value="InterPro"/>
</dbReference>
<name>A0A3Q3XG71_MOLML</name>
<dbReference type="Ensembl" id="ENSMMOT00000025498.1">
    <property type="protein sequence ID" value="ENSMMOP00000025079.1"/>
    <property type="gene ID" value="ENSMMOG00000019046.1"/>
</dbReference>
<dbReference type="Gene3D" id="3.30.420.10">
    <property type="entry name" value="Ribonuclease H-like superfamily/Ribonuclease H"/>
    <property type="match status" value="1"/>
</dbReference>
<reference evidence="1" key="1">
    <citation type="submission" date="2025-08" db="UniProtKB">
        <authorList>
            <consortium name="Ensembl"/>
        </authorList>
    </citation>
    <scope>IDENTIFICATION</scope>
</reference>
<evidence type="ECO:0000313" key="1">
    <source>
        <dbReference type="Ensembl" id="ENSMMOP00000025079.1"/>
    </source>
</evidence>
<evidence type="ECO:0000313" key="2">
    <source>
        <dbReference type="Proteomes" id="UP000261620"/>
    </source>
</evidence>
<proteinExistence type="predicted"/>
<sequence>AISHPSIALILCPGDGDHESFPVKDLNPIEPIWGDLWLELQRALANISVEALSKYIDTMPERCAAVIAEKRWTYQILTLKVDKNRTHCI</sequence>
<keyword evidence="2" id="KW-1185">Reference proteome</keyword>